<dbReference type="Proteomes" id="UP001491310">
    <property type="component" value="Unassembled WGS sequence"/>
</dbReference>
<proteinExistence type="predicted"/>
<dbReference type="EMBL" id="JALJOT010000001">
    <property type="protein sequence ID" value="KAK9918677.1"/>
    <property type="molecule type" value="Genomic_DNA"/>
</dbReference>
<sequence>MMAPAFVADPISLTAVAHPSPAIEGSQVGIVGYAVNRPGGAAPTGTVTLEVMGVSSGPFELVMGKGRASGFNSTITMPNYFDDEDSKNKDSKGSLARLLKQASNIGEMTVALLGEGALNDHLRYTMAALAVRTLSSSRKS</sequence>
<keyword evidence="2" id="KW-1185">Reference proteome</keyword>
<protein>
    <submittedName>
        <fullName evidence="1">Uncharacterized protein</fullName>
    </submittedName>
</protein>
<accession>A0ABR2Z3Y0</accession>
<evidence type="ECO:0000313" key="2">
    <source>
        <dbReference type="Proteomes" id="UP001491310"/>
    </source>
</evidence>
<comment type="caution">
    <text evidence="1">The sequence shown here is derived from an EMBL/GenBank/DDBJ whole genome shotgun (WGS) entry which is preliminary data.</text>
</comment>
<gene>
    <name evidence="1" type="ORF">WJX75_005894</name>
</gene>
<name>A0ABR2Z3Y0_9CHLO</name>
<reference evidence="1 2" key="1">
    <citation type="journal article" date="2024" name="Nat. Commun.">
        <title>Phylogenomics reveals the evolutionary origins of lichenization in chlorophyte algae.</title>
        <authorList>
            <person name="Puginier C."/>
            <person name="Libourel C."/>
            <person name="Otte J."/>
            <person name="Skaloud P."/>
            <person name="Haon M."/>
            <person name="Grisel S."/>
            <person name="Petersen M."/>
            <person name="Berrin J.G."/>
            <person name="Delaux P.M."/>
            <person name="Dal Grande F."/>
            <person name="Keller J."/>
        </authorList>
    </citation>
    <scope>NUCLEOTIDE SEQUENCE [LARGE SCALE GENOMIC DNA]</scope>
    <source>
        <strain evidence="1 2">SAG 216-7</strain>
    </source>
</reference>
<evidence type="ECO:0000313" key="1">
    <source>
        <dbReference type="EMBL" id="KAK9918677.1"/>
    </source>
</evidence>
<organism evidence="1 2">
    <name type="scientific">Coccomyxa subellipsoidea</name>
    <dbReference type="NCBI Taxonomy" id="248742"/>
    <lineage>
        <taxon>Eukaryota</taxon>
        <taxon>Viridiplantae</taxon>
        <taxon>Chlorophyta</taxon>
        <taxon>core chlorophytes</taxon>
        <taxon>Trebouxiophyceae</taxon>
        <taxon>Trebouxiophyceae incertae sedis</taxon>
        <taxon>Coccomyxaceae</taxon>
        <taxon>Coccomyxa</taxon>
    </lineage>
</organism>